<evidence type="ECO:0000313" key="6">
    <source>
        <dbReference type="Proteomes" id="UP001489004"/>
    </source>
</evidence>
<keyword evidence="6" id="KW-1185">Reference proteome</keyword>
<proteinExistence type="inferred from homology"/>
<dbReference type="InterPro" id="IPR020904">
    <property type="entry name" value="Sc_DH/Rdtase_CS"/>
</dbReference>
<dbReference type="EMBL" id="JALJOR010000005">
    <property type="protein sequence ID" value="KAK9816654.1"/>
    <property type="molecule type" value="Genomic_DNA"/>
</dbReference>
<dbReference type="InterPro" id="IPR036291">
    <property type="entry name" value="NAD(P)-bd_dom_sf"/>
</dbReference>
<evidence type="ECO:0000256" key="4">
    <source>
        <dbReference type="RuleBase" id="RU000363"/>
    </source>
</evidence>
<evidence type="ECO:0000256" key="2">
    <source>
        <dbReference type="ARBA" id="ARBA00023002"/>
    </source>
</evidence>
<comment type="function">
    <text evidence="3">Putative oxidoreductase.</text>
</comment>
<accession>A0AAW1Q3R6</accession>
<comment type="similarity">
    <text evidence="1 4">Belongs to the short-chain dehydrogenases/reductases (SDR) family.</text>
</comment>
<dbReference type="PROSITE" id="PS00061">
    <property type="entry name" value="ADH_SHORT"/>
    <property type="match status" value="1"/>
</dbReference>
<gene>
    <name evidence="5" type="ORF">WJX72_003328</name>
</gene>
<dbReference type="PRINTS" id="PR00081">
    <property type="entry name" value="GDHRDH"/>
</dbReference>
<dbReference type="AlphaFoldDB" id="A0AAW1Q3R6"/>
<reference evidence="5 6" key="1">
    <citation type="journal article" date="2024" name="Nat. Commun.">
        <title>Phylogenomics reveals the evolutionary origins of lichenization in chlorophyte algae.</title>
        <authorList>
            <person name="Puginier C."/>
            <person name="Libourel C."/>
            <person name="Otte J."/>
            <person name="Skaloud P."/>
            <person name="Haon M."/>
            <person name="Grisel S."/>
            <person name="Petersen M."/>
            <person name="Berrin J.G."/>
            <person name="Delaux P.M."/>
            <person name="Dal Grande F."/>
            <person name="Keller J."/>
        </authorList>
    </citation>
    <scope>NUCLEOTIDE SEQUENCE [LARGE SCALE GENOMIC DNA]</scope>
    <source>
        <strain evidence="5 6">SAG 2043</strain>
    </source>
</reference>
<keyword evidence="2" id="KW-0560">Oxidoreductase</keyword>
<dbReference type="GO" id="GO:0016491">
    <property type="term" value="F:oxidoreductase activity"/>
    <property type="evidence" value="ECO:0007669"/>
    <property type="project" value="UniProtKB-KW"/>
</dbReference>
<protein>
    <submittedName>
        <fullName evidence="5">Uncharacterized protein</fullName>
    </submittedName>
</protein>
<name>A0AAW1Q3R6_9CHLO</name>
<sequence length="364" mass="39412">MAFAQHCLVLPILPGAPKQQALQQLRHVRRAVRRGITMQPQAASSYGAYRPARPKPWVQGQDAYQPDDAWKADMEMAATEKVRSGGFKASGKTVVVTGGSQGIGRATALLFARKGYNVVVAARQPERLQYVADDCKAAAGRNGASLAVPCDITKEADVKALVNRVLAKFDSVDIVINNAGVCLQGTFEETSMEDYRNMLDINFLGAVAVTQGFLPVLQKTAKRRGAFEKPAVVMVNSYGGKIPIRAMPAYTASKYALAGFTDAIRPELESYGIHLAQVHPGMVRSNFLERAEFRGMDADDKRTAMTQLLQTAPFVQKPEEVAQAIYDAAISRRNEVTVGMPFQAAMAGFKTLGINPFSLGVLAS</sequence>
<comment type="caution">
    <text evidence="5">The sequence shown here is derived from an EMBL/GenBank/DDBJ whole genome shotgun (WGS) entry which is preliminary data.</text>
</comment>
<evidence type="ECO:0000313" key="5">
    <source>
        <dbReference type="EMBL" id="KAK9816654.1"/>
    </source>
</evidence>
<organism evidence="5 6">
    <name type="scientific">[Myrmecia] bisecta</name>
    <dbReference type="NCBI Taxonomy" id="41462"/>
    <lineage>
        <taxon>Eukaryota</taxon>
        <taxon>Viridiplantae</taxon>
        <taxon>Chlorophyta</taxon>
        <taxon>core chlorophytes</taxon>
        <taxon>Trebouxiophyceae</taxon>
        <taxon>Trebouxiales</taxon>
        <taxon>Trebouxiaceae</taxon>
        <taxon>Myrmecia</taxon>
    </lineage>
</organism>
<dbReference type="InterPro" id="IPR002347">
    <property type="entry name" value="SDR_fam"/>
</dbReference>
<dbReference type="PANTHER" id="PTHR44196:SF1">
    <property type="entry name" value="DEHYDROGENASE_REDUCTASE SDR FAMILY MEMBER 7B"/>
    <property type="match status" value="1"/>
</dbReference>
<dbReference type="SUPFAM" id="SSF51735">
    <property type="entry name" value="NAD(P)-binding Rossmann-fold domains"/>
    <property type="match status" value="1"/>
</dbReference>
<dbReference type="PRINTS" id="PR00080">
    <property type="entry name" value="SDRFAMILY"/>
</dbReference>
<evidence type="ECO:0000256" key="1">
    <source>
        <dbReference type="ARBA" id="ARBA00006484"/>
    </source>
</evidence>
<dbReference type="GO" id="GO:0016020">
    <property type="term" value="C:membrane"/>
    <property type="evidence" value="ECO:0007669"/>
    <property type="project" value="TreeGrafter"/>
</dbReference>
<dbReference type="PANTHER" id="PTHR44196">
    <property type="entry name" value="DEHYDROGENASE/REDUCTASE SDR FAMILY MEMBER 7B"/>
    <property type="match status" value="1"/>
</dbReference>
<dbReference type="FunFam" id="3.40.50.720:FF:000084">
    <property type="entry name" value="Short-chain dehydrogenase reductase"/>
    <property type="match status" value="1"/>
</dbReference>
<evidence type="ECO:0000256" key="3">
    <source>
        <dbReference type="ARBA" id="ARBA00037096"/>
    </source>
</evidence>
<dbReference type="Pfam" id="PF00106">
    <property type="entry name" value="adh_short"/>
    <property type="match status" value="1"/>
</dbReference>
<dbReference type="Gene3D" id="3.40.50.720">
    <property type="entry name" value="NAD(P)-binding Rossmann-like Domain"/>
    <property type="match status" value="1"/>
</dbReference>
<dbReference type="Proteomes" id="UP001489004">
    <property type="component" value="Unassembled WGS sequence"/>
</dbReference>